<proteinExistence type="predicted"/>
<organism evidence="1 2">
    <name type="scientific">Advenella incenata</name>
    <dbReference type="NCBI Taxonomy" id="267800"/>
    <lineage>
        <taxon>Bacteria</taxon>
        <taxon>Pseudomonadati</taxon>
        <taxon>Pseudomonadota</taxon>
        <taxon>Betaproteobacteria</taxon>
        <taxon>Burkholderiales</taxon>
        <taxon>Alcaligenaceae</taxon>
    </lineage>
</organism>
<reference evidence="1 2" key="1">
    <citation type="submission" date="2019-02" db="EMBL/GenBank/DDBJ databases">
        <title>Genomic Encyclopedia of Type Strains, Phase IV (KMG-IV): sequencing the most valuable type-strain genomes for metagenomic binning, comparative biology and taxonomic classification.</title>
        <authorList>
            <person name="Goeker M."/>
        </authorList>
    </citation>
    <scope>NUCLEOTIDE SEQUENCE [LARGE SCALE GENOMIC DNA]</scope>
    <source>
        <strain evidence="1 2">DSM 23814</strain>
    </source>
</reference>
<dbReference type="EMBL" id="SHKO01000001">
    <property type="protein sequence ID" value="RZT99435.1"/>
    <property type="molecule type" value="Genomic_DNA"/>
</dbReference>
<evidence type="ECO:0000313" key="1">
    <source>
        <dbReference type="EMBL" id="RZT99435.1"/>
    </source>
</evidence>
<accession>A0A4V2FTU1</accession>
<dbReference type="Proteomes" id="UP000293398">
    <property type="component" value="Unassembled WGS sequence"/>
</dbReference>
<evidence type="ECO:0000313" key="2">
    <source>
        <dbReference type="Proteomes" id="UP000293398"/>
    </source>
</evidence>
<gene>
    <name evidence="1" type="ORF">EV681_1218</name>
</gene>
<sequence>MKPCSRYSENMARFAAYPYKPQGEDINLLACLRYGMRHVASI</sequence>
<dbReference type="AlphaFoldDB" id="A0A4V2FTU1"/>
<keyword evidence="2" id="KW-1185">Reference proteome</keyword>
<name>A0A4V2FTU1_9BURK</name>
<protein>
    <submittedName>
        <fullName evidence="1">Uncharacterized protein</fullName>
    </submittedName>
</protein>
<comment type="caution">
    <text evidence="1">The sequence shown here is derived from an EMBL/GenBank/DDBJ whole genome shotgun (WGS) entry which is preliminary data.</text>
</comment>